<dbReference type="OrthoDB" id="5584477at2759"/>
<dbReference type="InterPro" id="IPR011009">
    <property type="entry name" value="Kinase-like_dom_sf"/>
</dbReference>
<evidence type="ECO:0000313" key="3">
    <source>
        <dbReference type="Proteomes" id="UP000310158"/>
    </source>
</evidence>
<sequence length="595" mass="66788">MSASPIRLKTFASDSSESQFTLGTAQDYESIGTHATFIEQCVIGLFANVNRLVDWLVPDSALPFQLKDALKSFSDKSNRHVQYNDFAWGPGPDYDGLRDIKTSGAARFLNGIVSHLNSFSRVQTSRTWVAGHLNGIVVDPSSRRAKPSDQRHPDVVLLDYPRRNREAEWAEVLVVGEVNHSGEDAHIHLFEDVHQILMHQVDRRFVLGFTLVGKHFTFYLFDRAGGISTSQIDIHEAPETFLRTIGGMAYGDGGVLGYDPTISLAHGVVTVNDKRYKMVEPLFRADKIRGRGTTVFRVRRWQRQYVLKDAWVVDRGQPTEAEILRCAGNLSGIARLEDDEEVRFDGAVDSTGRRRSSVGLYAHQNLENRVHRRLVLKDCGMPLHTFATLRELLGAFIDGIGAHSVLYYEKQILHCDISASNIMLLDNGSPPGKRRGLLVDFDHAIKVGFPSTRIRGTLPYVAIDLLLCRSGLTHQASHDLESFFYVLCCICASSNGPHTPVIQKDTFLRYWKQDANPVVVGLAKLDHVRTDTAFNEQVLSGFQPYCHPLKQCARDLRRLFFGWTCQSISSLYAAEVKHASVIDVLRKAMRDLPPE</sequence>
<proteinExistence type="predicted"/>
<dbReference type="Proteomes" id="UP000310158">
    <property type="component" value="Unassembled WGS sequence"/>
</dbReference>
<dbReference type="Gene3D" id="1.10.510.10">
    <property type="entry name" value="Transferase(Phosphotransferase) domain 1"/>
    <property type="match status" value="1"/>
</dbReference>
<dbReference type="EMBL" id="SGPL01000004">
    <property type="protein sequence ID" value="THH21323.1"/>
    <property type="molecule type" value="Genomic_DNA"/>
</dbReference>
<dbReference type="InterPro" id="IPR040976">
    <property type="entry name" value="Pkinase_fungal"/>
</dbReference>
<dbReference type="Pfam" id="PF17667">
    <property type="entry name" value="Pkinase_fungal"/>
    <property type="match status" value="1"/>
</dbReference>
<evidence type="ECO:0000259" key="1">
    <source>
        <dbReference type="Pfam" id="PF17667"/>
    </source>
</evidence>
<accession>A0A4V3XGG4</accession>
<gene>
    <name evidence="2" type="ORF">EW146_g210</name>
</gene>
<dbReference type="SUPFAM" id="SSF56112">
    <property type="entry name" value="Protein kinase-like (PK-like)"/>
    <property type="match status" value="1"/>
</dbReference>
<dbReference type="AlphaFoldDB" id="A0A4V3XGG4"/>
<keyword evidence="3" id="KW-1185">Reference proteome</keyword>
<evidence type="ECO:0000313" key="2">
    <source>
        <dbReference type="EMBL" id="THH21323.1"/>
    </source>
</evidence>
<feature type="domain" description="Fungal-type protein kinase" evidence="1">
    <location>
        <begin position="153"/>
        <end position="491"/>
    </location>
</feature>
<organism evidence="2 3">
    <name type="scientific">Bondarzewia mesenterica</name>
    <dbReference type="NCBI Taxonomy" id="1095465"/>
    <lineage>
        <taxon>Eukaryota</taxon>
        <taxon>Fungi</taxon>
        <taxon>Dikarya</taxon>
        <taxon>Basidiomycota</taxon>
        <taxon>Agaricomycotina</taxon>
        <taxon>Agaricomycetes</taxon>
        <taxon>Russulales</taxon>
        <taxon>Bondarzewiaceae</taxon>
        <taxon>Bondarzewia</taxon>
    </lineage>
</organism>
<comment type="caution">
    <text evidence="2">The sequence shown here is derived from an EMBL/GenBank/DDBJ whole genome shotgun (WGS) entry which is preliminary data.</text>
</comment>
<dbReference type="PANTHER" id="PTHR38248">
    <property type="entry name" value="FUNK1 6"/>
    <property type="match status" value="1"/>
</dbReference>
<protein>
    <recommendedName>
        <fullName evidence="1">Fungal-type protein kinase domain-containing protein</fullName>
    </recommendedName>
</protein>
<reference evidence="2 3" key="1">
    <citation type="submission" date="2019-02" db="EMBL/GenBank/DDBJ databases">
        <title>Genome sequencing of the rare red list fungi Bondarzewia mesenterica.</title>
        <authorList>
            <person name="Buettner E."/>
            <person name="Kellner H."/>
        </authorList>
    </citation>
    <scope>NUCLEOTIDE SEQUENCE [LARGE SCALE GENOMIC DNA]</scope>
    <source>
        <strain evidence="2 3">DSM 108281</strain>
    </source>
</reference>
<dbReference type="PANTHER" id="PTHR38248:SF2">
    <property type="entry name" value="FUNK1 11"/>
    <property type="match status" value="1"/>
</dbReference>
<name>A0A4V3XGG4_9AGAM</name>